<dbReference type="SUPFAM" id="SSF56784">
    <property type="entry name" value="HAD-like"/>
    <property type="match status" value="1"/>
</dbReference>
<protein>
    <submittedName>
        <fullName evidence="1">HAD family hydrolase</fullName>
    </submittedName>
</protein>
<dbReference type="Gene3D" id="3.40.50.1000">
    <property type="entry name" value="HAD superfamily/HAD-like"/>
    <property type="match status" value="1"/>
</dbReference>
<organism evidence="1 2">
    <name type="scientific">Zarconia navalis LEGE 11467</name>
    <dbReference type="NCBI Taxonomy" id="1828826"/>
    <lineage>
        <taxon>Bacteria</taxon>
        <taxon>Bacillati</taxon>
        <taxon>Cyanobacteriota</taxon>
        <taxon>Cyanophyceae</taxon>
        <taxon>Oscillatoriophycideae</taxon>
        <taxon>Oscillatoriales</taxon>
        <taxon>Oscillatoriales incertae sedis</taxon>
        <taxon>Zarconia</taxon>
        <taxon>Zarconia navalis</taxon>
    </lineage>
</organism>
<accession>A0A928VYL4</accession>
<dbReference type="InterPro" id="IPR023214">
    <property type="entry name" value="HAD_sf"/>
</dbReference>
<evidence type="ECO:0000313" key="1">
    <source>
        <dbReference type="EMBL" id="MBE9040528.1"/>
    </source>
</evidence>
<keyword evidence="2" id="KW-1185">Reference proteome</keyword>
<dbReference type="RefSeq" id="WP_264320773.1">
    <property type="nucleotide sequence ID" value="NZ_JADEXN010000092.1"/>
</dbReference>
<dbReference type="AlphaFoldDB" id="A0A928VYL4"/>
<dbReference type="Proteomes" id="UP000621799">
    <property type="component" value="Unassembled WGS sequence"/>
</dbReference>
<evidence type="ECO:0000313" key="2">
    <source>
        <dbReference type="Proteomes" id="UP000621799"/>
    </source>
</evidence>
<dbReference type="InterPro" id="IPR036412">
    <property type="entry name" value="HAD-like_sf"/>
</dbReference>
<dbReference type="GO" id="GO:0016787">
    <property type="term" value="F:hydrolase activity"/>
    <property type="evidence" value="ECO:0007669"/>
    <property type="project" value="UniProtKB-KW"/>
</dbReference>
<sequence length="263" mass="30169">MPSQKPTILALDFDGVLCNGLIEYFQTAWRTYCQIRSPQNLTPPEGLAESFYRLRPVIETGWEMPVLVEARLQGIPEAQILQNWGEIAQTLVAQYDIEKAQVAAKLDRTRDEWISTDLSGWLSLHQFYPGVVERLRGVIESDVLPVIITTKEGRFVRSLLAGEGIELPPEQLFGKETKKPKYQILRELRDRYTTSDGTPVIWFIEDRLKTLQLVSQQPDLTSVRLFLADWGYNTERSRNSISSDTRIDLLSLSEFCQDFGSWL</sequence>
<proteinExistence type="predicted"/>
<comment type="caution">
    <text evidence="1">The sequence shown here is derived from an EMBL/GenBank/DDBJ whole genome shotgun (WGS) entry which is preliminary data.</text>
</comment>
<gene>
    <name evidence="1" type="ORF">IQ235_06970</name>
</gene>
<name>A0A928VYL4_9CYAN</name>
<keyword evidence="1" id="KW-0378">Hydrolase</keyword>
<reference evidence="1" key="1">
    <citation type="submission" date="2020-10" db="EMBL/GenBank/DDBJ databases">
        <authorList>
            <person name="Castelo-Branco R."/>
            <person name="Eusebio N."/>
            <person name="Adriana R."/>
            <person name="Vieira A."/>
            <person name="Brugerolle De Fraissinette N."/>
            <person name="Rezende De Castro R."/>
            <person name="Schneider M.P."/>
            <person name="Vasconcelos V."/>
            <person name="Leao P.N."/>
        </authorList>
    </citation>
    <scope>NUCLEOTIDE SEQUENCE</scope>
    <source>
        <strain evidence="1">LEGE 11467</strain>
    </source>
</reference>
<dbReference type="EMBL" id="JADEXN010000092">
    <property type="protein sequence ID" value="MBE9040528.1"/>
    <property type="molecule type" value="Genomic_DNA"/>
</dbReference>